<reference evidence="1" key="1">
    <citation type="journal article" date="2015" name="Genome Biol. Evol.">
        <title>Organellar Genomes of White Spruce (Picea glauca): Assembly and Annotation.</title>
        <authorList>
            <person name="Jackman S.D."/>
            <person name="Warren R.L."/>
            <person name="Gibb E.A."/>
            <person name="Vandervalk B.P."/>
            <person name="Mohamadi H."/>
            <person name="Chu J."/>
            <person name="Raymond A."/>
            <person name="Pleasance S."/>
            <person name="Coope R."/>
            <person name="Wildung M.R."/>
            <person name="Ritland C.E."/>
            <person name="Bousquet J."/>
            <person name="Jones S.J."/>
            <person name="Bohlmann J."/>
            <person name="Birol I."/>
        </authorList>
    </citation>
    <scope>NUCLEOTIDE SEQUENCE [LARGE SCALE GENOMIC DNA]</scope>
    <source>
        <tissue evidence="1">Flushing bud</tissue>
    </source>
</reference>
<sequence>MRKFQYVEPTTGVDVMVKDLPAIKKPGDLPRIKMVQSMHRMNRIY</sequence>
<organism evidence="1">
    <name type="scientific">Picea glauca</name>
    <name type="common">White spruce</name>
    <name type="synonym">Pinus glauca</name>
    <dbReference type="NCBI Taxonomy" id="3330"/>
    <lineage>
        <taxon>Eukaryota</taxon>
        <taxon>Viridiplantae</taxon>
        <taxon>Streptophyta</taxon>
        <taxon>Embryophyta</taxon>
        <taxon>Tracheophyta</taxon>
        <taxon>Spermatophyta</taxon>
        <taxon>Pinopsida</taxon>
        <taxon>Pinidae</taxon>
        <taxon>Conifers I</taxon>
        <taxon>Pinales</taxon>
        <taxon>Pinaceae</taxon>
        <taxon>Picea</taxon>
    </lineage>
</organism>
<comment type="caution">
    <text evidence="1">The sequence shown here is derived from an EMBL/GenBank/DDBJ whole genome shotgun (WGS) entry which is preliminary data.</text>
</comment>
<name>A0A101LYT1_PICGL</name>
<proteinExistence type="predicted"/>
<dbReference type="EMBL" id="LKAM01000006">
    <property type="protein sequence ID" value="KUM47845.1"/>
    <property type="molecule type" value="Genomic_DNA"/>
</dbReference>
<dbReference type="AlphaFoldDB" id="A0A101LYT1"/>
<gene>
    <name evidence="1" type="ORF">ABT39_MTgene4839</name>
</gene>
<geneLocation type="mitochondrion" evidence="1"/>
<protein>
    <submittedName>
        <fullName evidence="1">Uncharacterized protein</fullName>
    </submittedName>
</protein>
<evidence type="ECO:0000313" key="1">
    <source>
        <dbReference type="EMBL" id="KUM47845.1"/>
    </source>
</evidence>
<keyword evidence="1" id="KW-0496">Mitochondrion</keyword>
<accession>A0A101LYT1</accession>